<feature type="domain" description="DUF4440" evidence="1">
    <location>
        <begin position="19"/>
        <end position="119"/>
    </location>
</feature>
<dbReference type="Pfam" id="PF14534">
    <property type="entry name" value="DUF4440"/>
    <property type="match status" value="1"/>
</dbReference>
<dbReference type="Proteomes" id="UP000481360">
    <property type="component" value="Unassembled WGS sequence"/>
</dbReference>
<evidence type="ECO:0000313" key="2">
    <source>
        <dbReference type="EMBL" id="NGY62499.1"/>
    </source>
</evidence>
<reference evidence="2 3" key="1">
    <citation type="submission" date="2020-03" db="EMBL/GenBank/DDBJ databases">
        <title>Isolation and identification of active actinomycetes.</title>
        <authorList>
            <person name="Sun X."/>
        </authorList>
    </citation>
    <scope>NUCLEOTIDE SEQUENCE [LARGE SCALE GENOMIC DNA]</scope>
    <source>
        <strain evidence="2 3">NEAU-D13</strain>
    </source>
</reference>
<dbReference type="SUPFAM" id="SSF54427">
    <property type="entry name" value="NTF2-like"/>
    <property type="match status" value="1"/>
</dbReference>
<dbReference type="RefSeq" id="WP_166049985.1">
    <property type="nucleotide sequence ID" value="NZ_JAAMPJ010000007.1"/>
</dbReference>
<accession>A0A7C9W352</accession>
<dbReference type="Gene3D" id="3.10.450.50">
    <property type="match status" value="1"/>
</dbReference>
<evidence type="ECO:0000313" key="3">
    <source>
        <dbReference type="Proteomes" id="UP000481360"/>
    </source>
</evidence>
<proteinExistence type="predicted"/>
<comment type="caution">
    <text evidence="2">The sequence shown here is derived from an EMBL/GenBank/DDBJ whole genome shotgun (WGS) entry which is preliminary data.</text>
</comment>
<dbReference type="AlphaFoldDB" id="A0A7C9W352"/>
<evidence type="ECO:0000259" key="1">
    <source>
        <dbReference type="Pfam" id="PF14534"/>
    </source>
</evidence>
<organism evidence="2 3">
    <name type="scientific">Lentzea alba</name>
    <dbReference type="NCBI Taxonomy" id="2714351"/>
    <lineage>
        <taxon>Bacteria</taxon>
        <taxon>Bacillati</taxon>
        <taxon>Actinomycetota</taxon>
        <taxon>Actinomycetes</taxon>
        <taxon>Pseudonocardiales</taxon>
        <taxon>Pseudonocardiaceae</taxon>
        <taxon>Lentzea</taxon>
    </lineage>
</organism>
<dbReference type="EMBL" id="JAAMPJ010000007">
    <property type="protein sequence ID" value="NGY62499.1"/>
    <property type="molecule type" value="Genomic_DNA"/>
</dbReference>
<keyword evidence="3" id="KW-1185">Reference proteome</keyword>
<protein>
    <submittedName>
        <fullName evidence="2">DUF4440 domain-containing protein</fullName>
    </submittedName>
</protein>
<gene>
    <name evidence="2" type="ORF">G7043_26605</name>
</gene>
<sequence>MASEKHHLATDVDTHQEMFNIAFNAGDVDAVNALYTDDAVGMWEPGKPVQGQARRDYVENFIKTRNATVEATVLNQMVNGDTAMVVVEWEMDTTRDGKPEKLSGLAVDVLQRSEDGGWRYVIDNAYAGNGPWPAESSFPVPPKP</sequence>
<dbReference type="InterPro" id="IPR027843">
    <property type="entry name" value="DUF4440"/>
</dbReference>
<dbReference type="CDD" id="cd00531">
    <property type="entry name" value="NTF2_like"/>
    <property type="match status" value="1"/>
</dbReference>
<name>A0A7C9W352_9PSEU</name>
<dbReference type="InterPro" id="IPR032710">
    <property type="entry name" value="NTF2-like_dom_sf"/>
</dbReference>